<keyword evidence="1" id="KW-0472">Membrane</keyword>
<dbReference type="Pfam" id="PF00487">
    <property type="entry name" value="FA_desaturase"/>
    <property type="match status" value="1"/>
</dbReference>
<comment type="caution">
    <text evidence="4">The sequence shown here is derived from an EMBL/GenBank/DDBJ whole genome shotgun (WGS) entry which is preliminary data.</text>
</comment>
<evidence type="ECO:0000313" key="4">
    <source>
        <dbReference type="EMBL" id="MXP33204.1"/>
    </source>
</evidence>
<protein>
    <submittedName>
        <fullName evidence="4">Fatty acid desaturase</fullName>
    </submittedName>
</protein>
<evidence type="ECO:0000259" key="2">
    <source>
        <dbReference type="Pfam" id="PF00487"/>
    </source>
</evidence>
<accession>A0A845AUC3</accession>
<dbReference type="GO" id="GO:0016020">
    <property type="term" value="C:membrane"/>
    <property type="evidence" value="ECO:0007669"/>
    <property type="project" value="GOC"/>
</dbReference>
<evidence type="ECO:0000256" key="1">
    <source>
        <dbReference type="SAM" id="Phobius"/>
    </source>
</evidence>
<dbReference type="RefSeq" id="WP_160777993.1">
    <property type="nucleotide sequence ID" value="NZ_BAAAZF010000001.1"/>
</dbReference>
<dbReference type="CDD" id="cd03510">
    <property type="entry name" value="Rhizobitoxine-FADS-like"/>
    <property type="match status" value="1"/>
</dbReference>
<name>A0A845AUC3_9SPHN</name>
<dbReference type="EMBL" id="WTYE01000001">
    <property type="protein sequence ID" value="MXP30444.1"/>
    <property type="molecule type" value="Genomic_DNA"/>
</dbReference>
<keyword evidence="5" id="KW-1185">Reference proteome</keyword>
<feature type="transmembrane region" description="Helical" evidence="1">
    <location>
        <begin position="35"/>
        <end position="61"/>
    </location>
</feature>
<dbReference type="AlphaFoldDB" id="A0A845AUC3"/>
<reference evidence="4 5" key="1">
    <citation type="submission" date="2019-12" db="EMBL/GenBank/DDBJ databases">
        <title>Genomic-based taxomic classification of the family Erythrobacteraceae.</title>
        <authorList>
            <person name="Xu L."/>
        </authorList>
    </citation>
    <scope>NUCLEOTIDE SEQUENCE [LARGE SCALE GENOMIC DNA]</scope>
    <source>
        <strain evidence="4 5">JCM 16677</strain>
    </source>
</reference>
<evidence type="ECO:0000313" key="3">
    <source>
        <dbReference type="EMBL" id="MXP30444.1"/>
    </source>
</evidence>
<feature type="transmembrane region" description="Helical" evidence="1">
    <location>
        <begin position="171"/>
        <end position="200"/>
    </location>
</feature>
<dbReference type="OrthoDB" id="9792534at2"/>
<feature type="domain" description="Fatty acid desaturase" evidence="2">
    <location>
        <begin position="52"/>
        <end position="275"/>
    </location>
</feature>
<sequence>MKQAPEIFDYLSREEIATFGEKSDLRASLTLAIQLALFAGAFALAILWPNPVTIVLAILLLGGRIQAFGVMTHDCAHGAFFKSPSLNQFVGKWIVGGPAHTPLEAYRRYHLDHHRYAGTPDDPDKWMVKNYPIAKASLKRKFIRDLTGQTGFRDLVREVKGFTWSGNGPTLVFHVTLALVLTALGAPWAYLLFWAARLLVYPAIHRLRQISEHGVVPDRDVLDARLNTGTTIPRWWERLVVSPCNVNYHLEHHIFASVPPYRLPALHRLLVERGYYRDHDCIAHGFADVLRRATRPDETTPVAA</sequence>
<dbReference type="PANTHER" id="PTHR12879:SF8">
    <property type="entry name" value="SPHINGOLIPID DELTA(4)-DESATURASE DES1"/>
    <property type="match status" value="1"/>
</dbReference>
<keyword evidence="1" id="KW-1133">Transmembrane helix</keyword>
<dbReference type="GO" id="GO:0046513">
    <property type="term" value="P:ceramide biosynthetic process"/>
    <property type="evidence" value="ECO:0007669"/>
    <property type="project" value="TreeGrafter"/>
</dbReference>
<gene>
    <name evidence="3" type="ORF">GRI94_01265</name>
    <name evidence="4" type="ORF">GRI94_15355</name>
</gene>
<organism evidence="4 5">
    <name type="scientific">Parerythrobacter jejuensis</name>
    <dbReference type="NCBI Taxonomy" id="795812"/>
    <lineage>
        <taxon>Bacteria</taxon>
        <taxon>Pseudomonadati</taxon>
        <taxon>Pseudomonadota</taxon>
        <taxon>Alphaproteobacteria</taxon>
        <taxon>Sphingomonadales</taxon>
        <taxon>Erythrobacteraceae</taxon>
        <taxon>Parerythrobacter</taxon>
    </lineage>
</organism>
<proteinExistence type="predicted"/>
<dbReference type="EMBL" id="WTYE01000001">
    <property type="protein sequence ID" value="MXP33204.1"/>
    <property type="molecule type" value="Genomic_DNA"/>
</dbReference>
<dbReference type="Proteomes" id="UP000446786">
    <property type="component" value="Unassembled WGS sequence"/>
</dbReference>
<dbReference type="InterPro" id="IPR005804">
    <property type="entry name" value="FA_desaturase_dom"/>
</dbReference>
<keyword evidence="1" id="KW-0812">Transmembrane</keyword>
<dbReference type="PANTHER" id="PTHR12879">
    <property type="entry name" value="SPHINGOLIPID DELTA 4 DESATURASE/C-4 HYDROXYLASE PROTEIN DES2"/>
    <property type="match status" value="1"/>
</dbReference>
<evidence type="ECO:0000313" key="5">
    <source>
        <dbReference type="Proteomes" id="UP000446786"/>
    </source>
</evidence>
<dbReference type="GO" id="GO:0042284">
    <property type="term" value="F:sphingolipid delta-4 desaturase activity"/>
    <property type="evidence" value="ECO:0007669"/>
    <property type="project" value="TreeGrafter"/>
</dbReference>